<evidence type="ECO:0000313" key="8">
    <source>
        <dbReference type="EMBL" id="MFD2097787.1"/>
    </source>
</evidence>
<gene>
    <name evidence="6 8" type="primary">lpxA</name>
    <name evidence="8" type="ORF">ACFSJ3_17485</name>
</gene>
<evidence type="ECO:0000256" key="2">
    <source>
        <dbReference type="ARBA" id="ARBA00022556"/>
    </source>
</evidence>
<evidence type="ECO:0000259" key="7">
    <source>
        <dbReference type="Pfam" id="PF13720"/>
    </source>
</evidence>
<dbReference type="RefSeq" id="WP_345342064.1">
    <property type="nucleotide sequence ID" value="NZ_BAABLI010000033.1"/>
</dbReference>
<dbReference type="Pfam" id="PF00132">
    <property type="entry name" value="Hexapep"/>
    <property type="match status" value="2"/>
</dbReference>
<comment type="catalytic activity">
    <reaction evidence="6">
        <text>a (3R)-hydroxyacyl-[ACP] + UDP-N-acetyl-alpha-D-glucosamine = a UDP-3-O-[(3R)-3-hydroxyacyl]-N-acetyl-alpha-D-glucosamine + holo-[ACP]</text>
        <dbReference type="Rhea" id="RHEA:67812"/>
        <dbReference type="Rhea" id="RHEA-COMP:9685"/>
        <dbReference type="Rhea" id="RHEA-COMP:9945"/>
        <dbReference type="ChEBI" id="CHEBI:57705"/>
        <dbReference type="ChEBI" id="CHEBI:64479"/>
        <dbReference type="ChEBI" id="CHEBI:78827"/>
        <dbReference type="ChEBI" id="CHEBI:173225"/>
        <dbReference type="EC" id="2.3.1.129"/>
    </reaction>
</comment>
<dbReference type="NCBIfam" id="TIGR01852">
    <property type="entry name" value="lipid_A_lpxA"/>
    <property type="match status" value="1"/>
</dbReference>
<dbReference type="EMBL" id="JBHUHT010000029">
    <property type="protein sequence ID" value="MFD2097787.1"/>
    <property type="molecule type" value="Genomic_DNA"/>
</dbReference>
<dbReference type="CDD" id="cd03351">
    <property type="entry name" value="LbH_UDP-GlcNAc_AT"/>
    <property type="match status" value="1"/>
</dbReference>
<dbReference type="Pfam" id="PF13720">
    <property type="entry name" value="Acetyltransf_11"/>
    <property type="match status" value="1"/>
</dbReference>
<sequence>MIDKSAKIHPTAVVEPTAVIGANVEIGPFSYIADNVSIGDDTVISSHVVVRGPTRIGKRNRIFQFASVGEDCQDKKYAGEPTELEIGDDNVIRECVTIHRGTVQDEGITKIGSRGLFMAYVHIAHDCIVGDDVILANNVTLAGHIKVGNHAIIGGLSAFHQFVKIGDHAFIAGGSTVHKDVPTYVMCRDDHAHGINSEGLKRRGFSKEAIMAIRRAYKAVYRKNLTLEEAKPVLQEMAEEHPEVKALSDFILASERGIVR</sequence>
<keyword evidence="2 6" id="KW-0441">Lipid A biosynthesis</keyword>
<evidence type="ECO:0000256" key="6">
    <source>
        <dbReference type="HAMAP-Rule" id="MF_00387"/>
    </source>
</evidence>
<dbReference type="PIRSF" id="PIRSF000456">
    <property type="entry name" value="UDP-GlcNAc_acltr"/>
    <property type="match status" value="1"/>
</dbReference>
<dbReference type="InterPro" id="IPR011004">
    <property type="entry name" value="Trimer_LpxA-like_sf"/>
</dbReference>
<dbReference type="InterPro" id="IPR010137">
    <property type="entry name" value="Lipid_A_LpxA"/>
</dbReference>
<keyword evidence="4 6" id="KW-0443">Lipid metabolism</keyword>
<dbReference type="PANTHER" id="PTHR43480:SF1">
    <property type="entry name" value="ACYL-[ACYL-CARRIER-PROTEIN]--UDP-N-ACETYLGLUCOSAMINE O-ACYLTRANSFERASE, MITOCHONDRIAL-RELATED"/>
    <property type="match status" value="1"/>
</dbReference>
<dbReference type="Proteomes" id="UP001597380">
    <property type="component" value="Unassembled WGS sequence"/>
</dbReference>
<dbReference type="EC" id="2.3.1.129" evidence="6"/>
<dbReference type="InterPro" id="IPR037157">
    <property type="entry name" value="Acetyltransf_C_sf"/>
</dbReference>
<evidence type="ECO:0000256" key="3">
    <source>
        <dbReference type="ARBA" id="ARBA00022679"/>
    </source>
</evidence>
<dbReference type="Gene3D" id="2.160.10.10">
    <property type="entry name" value="Hexapeptide repeat proteins"/>
    <property type="match status" value="1"/>
</dbReference>
<comment type="caution">
    <text evidence="8">The sequence shown here is derived from an EMBL/GenBank/DDBJ whole genome shotgun (WGS) entry which is preliminary data.</text>
</comment>
<keyword evidence="6" id="KW-0963">Cytoplasm</keyword>
<keyword evidence="1 6" id="KW-0444">Lipid biosynthesis</keyword>
<protein>
    <recommendedName>
        <fullName evidence="6">Acyl-[acyl-carrier-protein]--UDP-N-acetylglucosamine O-acyltransferase</fullName>
        <shortName evidence="6">UDP-N-acetylglucosamine acyltransferase</shortName>
        <ecNumber evidence="6">2.3.1.129</ecNumber>
    </recommendedName>
</protein>
<keyword evidence="5 6" id="KW-0012">Acyltransferase</keyword>
<dbReference type="HAMAP" id="MF_00387">
    <property type="entry name" value="LpxA"/>
    <property type="match status" value="1"/>
</dbReference>
<evidence type="ECO:0000313" key="9">
    <source>
        <dbReference type="Proteomes" id="UP001597380"/>
    </source>
</evidence>
<dbReference type="InterPro" id="IPR001451">
    <property type="entry name" value="Hexapep"/>
</dbReference>
<evidence type="ECO:0000256" key="1">
    <source>
        <dbReference type="ARBA" id="ARBA00022516"/>
    </source>
</evidence>
<comment type="subcellular location">
    <subcellularLocation>
        <location evidence="6">Cytoplasm</location>
    </subcellularLocation>
</comment>
<dbReference type="GO" id="GO:0008780">
    <property type="term" value="F:acyl-[acyl-carrier-protein]-UDP-N-acetylglucosamine O-acyltransferase activity"/>
    <property type="evidence" value="ECO:0007669"/>
    <property type="project" value="UniProtKB-EC"/>
</dbReference>
<organism evidence="8 9">
    <name type="scientific">Corallincola platygyrae</name>
    <dbReference type="NCBI Taxonomy" id="1193278"/>
    <lineage>
        <taxon>Bacteria</taxon>
        <taxon>Pseudomonadati</taxon>
        <taxon>Pseudomonadota</taxon>
        <taxon>Gammaproteobacteria</taxon>
        <taxon>Alteromonadales</taxon>
        <taxon>Psychromonadaceae</taxon>
        <taxon>Corallincola</taxon>
    </lineage>
</organism>
<dbReference type="NCBIfam" id="NF003657">
    <property type="entry name" value="PRK05289.1"/>
    <property type="match status" value="1"/>
</dbReference>
<comment type="pathway">
    <text evidence="6">Glycolipid biosynthesis; lipid IV(A) biosynthesis; lipid IV(A) from (3R)-3-hydroxytetradecanoyl-[acyl-carrier-protein] and UDP-N-acetyl-alpha-D-glucosamine: step 1/6.</text>
</comment>
<evidence type="ECO:0000256" key="4">
    <source>
        <dbReference type="ARBA" id="ARBA00023098"/>
    </source>
</evidence>
<name>A0ABW4XS29_9GAMM</name>
<keyword evidence="9" id="KW-1185">Reference proteome</keyword>
<comment type="subunit">
    <text evidence="6">Homotrimer.</text>
</comment>
<evidence type="ECO:0000256" key="5">
    <source>
        <dbReference type="ARBA" id="ARBA00023315"/>
    </source>
</evidence>
<proteinExistence type="inferred from homology"/>
<accession>A0ABW4XS29</accession>
<dbReference type="SUPFAM" id="SSF51161">
    <property type="entry name" value="Trimeric LpxA-like enzymes"/>
    <property type="match status" value="1"/>
</dbReference>
<keyword evidence="6" id="KW-0677">Repeat</keyword>
<reference evidence="9" key="1">
    <citation type="journal article" date="2019" name="Int. J. Syst. Evol. Microbiol.">
        <title>The Global Catalogue of Microorganisms (GCM) 10K type strain sequencing project: providing services to taxonomists for standard genome sequencing and annotation.</title>
        <authorList>
            <consortium name="The Broad Institute Genomics Platform"/>
            <consortium name="The Broad Institute Genome Sequencing Center for Infectious Disease"/>
            <person name="Wu L."/>
            <person name="Ma J."/>
        </authorList>
    </citation>
    <scope>NUCLEOTIDE SEQUENCE [LARGE SCALE GENOMIC DNA]</scope>
    <source>
        <strain evidence="9">CGMCC 1.10992</strain>
    </source>
</reference>
<dbReference type="PANTHER" id="PTHR43480">
    <property type="entry name" value="ACYL-[ACYL-CARRIER-PROTEIN]--UDP-N-ACETYLGLUCOSAMINE O-ACYLTRANSFERASE"/>
    <property type="match status" value="1"/>
</dbReference>
<feature type="domain" description="UDP N-acetylglucosamine O-acyltransferase C-terminal" evidence="7">
    <location>
        <begin position="180"/>
        <end position="259"/>
    </location>
</feature>
<dbReference type="InterPro" id="IPR029098">
    <property type="entry name" value="Acetyltransf_C"/>
</dbReference>
<keyword evidence="3 6" id="KW-0808">Transferase</keyword>
<comment type="similarity">
    <text evidence="6">Belongs to the transferase hexapeptide repeat family. LpxA subfamily.</text>
</comment>
<comment type="function">
    <text evidence="6">Involved in the biosynthesis of lipid A, a phosphorylated glycolipid that anchors the lipopolysaccharide to the outer membrane of the cell.</text>
</comment>
<dbReference type="Gene3D" id="1.20.1180.10">
    <property type="entry name" value="Udp N-acetylglucosamine O-acyltransferase, C-terminal domain"/>
    <property type="match status" value="1"/>
</dbReference>